<evidence type="ECO:0000313" key="3">
    <source>
        <dbReference type="Proteomes" id="UP000198157"/>
    </source>
</evidence>
<gene>
    <name evidence="2" type="ORF">CEE60_09030</name>
</gene>
<dbReference type="AlphaFoldDB" id="A0A246HMB5"/>
<accession>A0A246HMB5</accession>
<proteinExistence type="predicted"/>
<dbReference type="OrthoDB" id="5770914at2"/>
<dbReference type="EMBL" id="NIVS01000020">
    <property type="protein sequence ID" value="OWQ53812.1"/>
    <property type="molecule type" value="Genomic_DNA"/>
</dbReference>
<feature type="domain" description="PepSY" evidence="1">
    <location>
        <begin position="43"/>
        <end position="97"/>
    </location>
</feature>
<sequence length="99" mass="11043">MSALSLMLPLLLTLAPQDPMRVLDGGSRQQDSVRQAVRQGRFVPLEQVVADALRRYPGKLIEVELDDDTYEVEILGPDGVVMELDYDAATGRLLKMEKD</sequence>
<dbReference type="Proteomes" id="UP000198157">
    <property type="component" value="Unassembled WGS sequence"/>
</dbReference>
<organism evidence="2 3">
    <name type="scientific">Stenotrophomonas maltophilia</name>
    <name type="common">Pseudomonas maltophilia</name>
    <name type="synonym">Xanthomonas maltophilia</name>
    <dbReference type="NCBI Taxonomy" id="40324"/>
    <lineage>
        <taxon>Bacteria</taxon>
        <taxon>Pseudomonadati</taxon>
        <taxon>Pseudomonadota</taxon>
        <taxon>Gammaproteobacteria</taxon>
        <taxon>Lysobacterales</taxon>
        <taxon>Lysobacteraceae</taxon>
        <taxon>Stenotrophomonas</taxon>
        <taxon>Stenotrophomonas maltophilia group</taxon>
    </lineage>
</organism>
<reference evidence="2 3" key="1">
    <citation type="submission" date="2017-06" db="EMBL/GenBank/DDBJ databases">
        <authorList>
            <person name="Kim H.J."/>
            <person name="Triplett B.A."/>
        </authorList>
    </citation>
    <scope>NUCLEOTIDE SEQUENCE [LARGE SCALE GENOMIC DNA]</scope>
    <source>
        <strain evidence="2 3">13146</strain>
    </source>
</reference>
<protein>
    <recommendedName>
        <fullName evidence="1">PepSY domain-containing protein</fullName>
    </recommendedName>
</protein>
<name>A0A246HMB5_STEMA</name>
<evidence type="ECO:0000313" key="2">
    <source>
        <dbReference type="EMBL" id="OWQ53812.1"/>
    </source>
</evidence>
<dbReference type="Pfam" id="PF03413">
    <property type="entry name" value="PepSY"/>
    <property type="match status" value="1"/>
</dbReference>
<evidence type="ECO:0000259" key="1">
    <source>
        <dbReference type="Pfam" id="PF03413"/>
    </source>
</evidence>
<dbReference type="Gene3D" id="3.10.450.40">
    <property type="match status" value="1"/>
</dbReference>
<comment type="caution">
    <text evidence="2">The sequence shown here is derived from an EMBL/GenBank/DDBJ whole genome shotgun (WGS) entry which is preliminary data.</text>
</comment>
<dbReference type="InterPro" id="IPR025711">
    <property type="entry name" value="PepSY"/>
</dbReference>